<feature type="region of interest" description="Disordered" evidence="1">
    <location>
        <begin position="14"/>
        <end position="37"/>
    </location>
</feature>
<sequence length="567" mass="65693">MASDELVGRIHSLTLEQSGGQNQAHTASPPTNSRTAFPKENVNNLVLYVSATVSHAQAIGTATRHMEDFEIGSMSDVCLLYEQAKRLIEVQSRLENAIKAILESPESSVVNHLKSLGQNETKISHATPIAHLLSHFDGKIRNIVRKVLDRAKPEEVLWRIAEECFKESCFQGILNSDDYFVPLGETQMGWHYDSDCEDELYFENEGRLDLDEGYAESWRERTEKRIEGDRERREGWRDFWIQVLDHTLGGPTLFYPRANNNVKLPEMPAVPPYLFRTFDKCSHRQIAESAIASSASHEPRKNHKDLLAMDKFNAAKLLYNHFNWRHHDKRGKEINLASWTSSLPYAIQYALYRRQDHKDQRRLLRDDEIKICVIDTRRFPKGQFVRDIELLNAYHATAEMSRDREVLSHFNFRLKTEAYHNGEYLSQGAVKLAGRFCMVSLEQLENAGLFRLYPEFSVQTSGKWAKVLCYLREQWRDEQETANEDIACVLNIALTCFQPFNLRDMVCILLAFRNRRLSSNVTPSDYSKPPSWAEKPADVKRYWQLHQTLKTLERRNIDHSVLRGIFA</sequence>
<dbReference type="InterPro" id="IPR056009">
    <property type="entry name" value="DUF7587"/>
</dbReference>
<evidence type="ECO:0000259" key="2">
    <source>
        <dbReference type="Pfam" id="PF24494"/>
    </source>
</evidence>
<reference evidence="3 4" key="2">
    <citation type="journal article" date="2013" name="PLoS Genet.">
        <title>Comparative genome structure, secondary metabolite, and effector coding capacity across Cochliobolus pathogens.</title>
        <authorList>
            <person name="Condon B.J."/>
            <person name="Leng Y."/>
            <person name="Wu D."/>
            <person name="Bushley K.E."/>
            <person name="Ohm R.A."/>
            <person name="Otillar R."/>
            <person name="Martin J."/>
            <person name="Schackwitz W."/>
            <person name="Grimwood J."/>
            <person name="MohdZainudin N."/>
            <person name="Xue C."/>
            <person name="Wang R."/>
            <person name="Manning V.A."/>
            <person name="Dhillon B."/>
            <person name="Tu Z.J."/>
            <person name="Steffenson B.J."/>
            <person name="Salamov A."/>
            <person name="Sun H."/>
            <person name="Lowry S."/>
            <person name="LaButti K."/>
            <person name="Han J."/>
            <person name="Copeland A."/>
            <person name="Lindquist E."/>
            <person name="Barry K."/>
            <person name="Schmutz J."/>
            <person name="Baker S.E."/>
            <person name="Ciuffetti L.M."/>
            <person name="Grigoriev I.V."/>
            <person name="Zhong S."/>
            <person name="Turgeon B.G."/>
        </authorList>
    </citation>
    <scope>NUCLEOTIDE SEQUENCE [LARGE SCALE GENOMIC DNA]</scope>
    <source>
        <strain evidence="4">28A</strain>
    </source>
</reference>
<dbReference type="Proteomes" id="UP000016935">
    <property type="component" value="Unassembled WGS sequence"/>
</dbReference>
<dbReference type="AlphaFoldDB" id="R0KJC0"/>
<dbReference type="RefSeq" id="XP_008022915.1">
    <property type="nucleotide sequence ID" value="XM_008024724.1"/>
</dbReference>
<dbReference type="STRING" id="671987.R0KJC0"/>
<dbReference type="eggNOG" id="ENOG502SJQX">
    <property type="taxonomic scope" value="Eukaryota"/>
</dbReference>
<evidence type="ECO:0000256" key="1">
    <source>
        <dbReference type="SAM" id="MobiDB-lite"/>
    </source>
</evidence>
<feature type="domain" description="DUF7587" evidence="2">
    <location>
        <begin position="270"/>
        <end position="399"/>
    </location>
</feature>
<keyword evidence="4" id="KW-1185">Reference proteome</keyword>
<protein>
    <recommendedName>
        <fullName evidence="2">DUF7587 domain-containing protein</fullName>
    </recommendedName>
</protein>
<name>R0KJC0_EXST2</name>
<dbReference type="EMBL" id="KB908515">
    <property type="protein sequence ID" value="EOA89269.1"/>
    <property type="molecule type" value="Genomic_DNA"/>
</dbReference>
<evidence type="ECO:0000313" key="4">
    <source>
        <dbReference type="Proteomes" id="UP000016935"/>
    </source>
</evidence>
<dbReference type="Pfam" id="PF24494">
    <property type="entry name" value="DUF7587"/>
    <property type="match status" value="1"/>
</dbReference>
<dbReference type="HOGENOM" id="CLU_035446_1_0_1"/>
<dbReference type="OrthoDB" id="4152607at2759"/>
<evidence type="ECO:0000313" key="3">
    <source>
        <dbReference type="EMBL" id="EOA89269.1"/>
    </source>
</evidence>
<dbReference type="GeneID" id="19404292"/>
<proteinExistence type="predicted"/>
<gene>
    <name evidence="3" type="ORF">SETTUDRAFT_37788</name>
</gene>
<accession>R0KJC0</accession>
<feature type="compositionally biased region" description="Polar residues" evidence="1">
    <location>
        <begin position="14"/>
        <end position="35"/>
    </location>
</feature>
<reference evidence="3 4" key="1">
    <citation type="journal article" date="2012" name="PLoS Pathog.">
        <title>Diverse lifestyles and strategies of plant pathogenesis encoded in the genomes of eighteen Dothideomycetes fungi.</title>
        <authorList>
            <person name="Ohm R.A."/>
            <person name="Feau N."/>
            <person name="Henrissat B."/>
            <person name="Schoch C.L."/>
            <person name="Horwitz B.A."/>
            <person name="Barry K.W."/>
            <person name="Condon B.J."/>
            <person name="Copeland A.C."/>
            <person name="Dhillon B."/>
            <person name="Glaser F."/>
            <person name="Hesse C.N."/>
            <person name="Kosti I."/>
            <person name="LaButti K."/>
            <person name="Lindquist E.A."/>
            <person name="Lucas S."/>
            <person name="Salamov A.A."/>
            <person name="Bradshaw R.E."/>
            <person name="Ciuffetti L."/>
            <person name="Hamelin R.C."/>
            <person name="Kema G.H.J."/>
            <person name="Lawrence C."/>
            <person name="Scott J.A."/>
            <person name="Spatafora J.W."/>
            <person name="Turgeon B.G."/>
            <person name="de Wit P.J.G.M."/>
            <person name="Zhong S."/>
            <person name="Goodwin S.B."/>
            <person name="Grigoriev I.V."/>
        </authorList>
    </citation>
    <scope>NUCLEOTIDE SEQUENCE [LARGE SCALE GENOMIC DNA]</scope>
    <source>
        <strain evidence="4">28A</strain>
    </source>
</reference>
<organism evidence="3 4">
    <name type="scientific">Exserohilum turcicum (strain 28A)</name>
    <name type="common">Northern leaf blight fungus</name>
    <name type="synonym">Setosphaeria turcica</name>
    <dbReference type="NCBI Taxonomy" id="671987"/>
    <lineage>
        <taxon>Eukaryota</taxon>
        <taxon>Fungi</taxon>
        <taxon>Dikarya</taxon>
        <taxon>Ascomycota</taxon>
        <taxon>Pezizomycotina</taxon>
        <taxon>Dothideomycetes</taxon>
        <taxon>Pleosporomycetidae</taxon>
        <taxon>Pleosporales</taxon>
        <taxon>Pleosporineae</taxon>
        <taxon>Pleosporaceae</taxon>
        <taxon>Exserohilum</taxon>
    </lineage>
</organism>